<evidence type="ECO:0000256" key="2">
    <source>
        <dbReference type="ARBA" id="ARBA00022490"/>
    </source>
</evidence>
<dbReference type="Pfam" id="PF01479">
    <property type="entry name" value="S4"/>
    <property type="match status" value="1"/>
</dbReference>
<comment type="subunit">
    <text evidence="1 10">Homodimer.</text>
</comment>
<dbReference type="GO" id="GO:0004831">
    <property type="term" value="F:tyrosine-tRNA ligase activity"/>
    <property type="evidence" value="ECO:0007669"/>
    <property type="project" value="UniProtKB-UniRule"/>
</dbReference>
<dbReference type="EMBL" id="HF951689">
    <property type="protein sequence ID" value="CCW34769.1"/>
    <property type="molecule type" value="Genomic_DNA"/>
</dbReference>
<comment type="catalytic activity">
    <reaction evidence="9 10">
        <text>tRNA(Tyr) + L-tyrosine + ATP = L-tyrosyl-tRNA(Tyr) + AMP + diphosphate + H(+)</text>
        <dbReference type="Rhea" id="RHEA:10220"/>
        <dbReference type="Rhea" id="RHEA-COMP:9706"/>
        <dbReference type="Rhea" id="RHEA-COMP:9707"/>
        <dbReference type="ChEBI" id="CHEBI:15378"/>
        <dbReference type="ChEBI" id="CHEBI:30616"/>
        <dbReference type="ChEBI" id="CHEBI:33019"/>
        <dbReference type="ChEBI" id="CHEBI:58315"/>
        <dbReference type="ChEBI" id="CHEBI:78442"/>
        <dbReference type="ChEBI" id="CHEBI:78536"/>
        <dbReference type="ChEBI" id="CHEBI:456215"/>
        <dbReference type="EC" id="6.1.1.1"/>
    </reaction>
</comment>
<feature type="short sequence motif" description="'KMSKS' region" evidence="10">
    <location>
        <begin position="267"/>
        <end position="271"/>
    </location>
</feature>
<evidence type="ECO:0000256" key="11">
    <source>
        <dbReference type="PROSITE-ProRule" id="PRU00182"/>
    </source>
</evidence>
<dbReference type="InterPro" id="IPR024088">
    <property type="entry name" value="Tyr-tRNA-ligase_bac-type"/>
</dbReference>
<dbReference type="PROSITE" id="PS50889">
    <property type="entry name" value="S4"/>
    <property type="match status" value="1"/>
</dbReference>
<dbReference type="AlphaFoldDB" id="S0EWQ2"/>
<dbReference type="Gene3D" id="1.10.240.10">
    <property type="entry name" value="Tyrosyl-Transfer RNA Synthetase"/>
    <property type="match status" value="1"/>
</dbReference>
<feature type="domain" description="RNA-binding S4" evidence="12">
    <location>
        <begin position="387"/>
        <end position="420"/>
    </location>
</feature>
<keyword evidence="8 10" id="KW-0030">Aminoacyl-tRNA synthetase</keyword>
<evidence type="ECO:0000256" key="3">
    <source>
        <dbReference type="ARBA" id="ARBA00022598"/>
    </source>
</evidence>
<protein>
    <recommendedName>
        <fullName evidence="10">Tyrosine--tRNA ligase</fullName>
        <ecNumber evidence="10">6.1.1.1</ecNumber>
    </recommendedName>
    <alternativeName>
        <fullName evidence="10">Tyrosyl-tRNA synthetase</fullName>
        <shortName evidence="10">TyrRS</shortName>
    </alternativeName>
</protein>
<evidence type="ECO:0000256" key="5">
    <source>
        <dbReference type="ARBA" id="ARBA00022840"/>
    </source>
</evidence>
<dbReference type="CDD" id="cd00165">
    <property type="entry name" value="S4"/>
    <property type="match status" value="1"/>
</dbReference>
<dbReference type="InterPro" id="IPR002307">
    <property type="entry name" value="Tyr-tRNA-ligase"/>
</dbReference>
<dbReference type="SUPFAM" id="SSF55174">
    <property type="entry name" value="Alpha-L RNA-binding motif"/>
    <property type="match status" value="1"/>
</dbReference>
<keyword evidence="5 10" id="KW-0067">ATP-binding</keyword>
<dbReference type="NCBIfam" id="TIGR00234">
    <property type="entry name" value="tyrS"/>
    <property type="match status" value="1"/>
</dbReference>
<keyword evidence="7 10" id="KW-0648">Protein biosynthesis</keyword>
<comment type="caution">
    <text evidence="10">Lacks conserved residue(s) required for the propagation of feature annotation.</text>
</comment>
<evidence type="ECO:0000313" key="13">
    <source>
        <dbReference type="EMBL" id="CCW34769.1"/>
    </source>
</evidence>
<dbReference type="EC" id="6.1.1.1" evidence="10"/>
<dbReference type="InterPro" id="IPR024108">
    <property type="entry name" value="Tyr-tRNA-ligase_bac_2"/>
</dbReference>
<comment type="similarity">
    <text evidence="10">Belongs to the class-I aminoacyl-tRNA synthetase family. TyrS type 2 subfamily.</text>
</comment>
<comment type="subcellular location">
    <subcellularLocation>
        <location evidence="10">Cytoplasm</location>
    </subcellularLocation>
</comment>
<dbReference type="SUPFAM" id="SSF52374">
    <property type="entry name" value="Nucleotidylyl transferase"/>
    <property type="match status" value="1"/>
</dbReference>
<dbReference type="InterPro" id="IPR014729">
    <property type="entry name" value="Rossmann-like_a/b/a_fold"/>
</dbReference>
<evidence type="ECO:0000256" key="6">
    <source>
        <dbReference type="ARBA" id="ARBA00022884"/>
    </source>
</evidence>
<evidence type="ECO:0000256" key="8">
    <source>
        <dbReference type="ARBA" id="ARBA00023146"/>
    </source>
</evidence>
<dbReference type="PANTHER" id="PTHR11766:SF1">
    <property type="entry name" value="TYROSINE--TRNA LIGASE"/>
    <property type="match status" value="1"/>
</dbReference>
<name>S0EWQ2_CHTCT</name>
<evidence type="ECO:0000256" key="7">
    <source>
        <dbReference type="ARBA" id="ARBA00022917"/>
    </source>
</evidence>
<sequence>MAMYRAVATNTRLQHGVDSLLTQNIAVGGAFGDHNNHTKRYFTTGRALEKRHGRGHPGGGLEEKLWKARQENRPLRIKLGLDPTAPDIHLGFAVVLRKLRQFQDLGHQVVIIVGDYTALIGDPSGRSTTRPMLSQEEIAANARTYVEQLTRILDRERTEVRFNSEWLGRLTFADVVHLAAKMTVAQVLQREDFANRYAQGLPIGLHELLYPLAQAYDSVVIKADIEMGGLDQTFNILAGRDLQREMGQEPQVALFMPLLVGLDGVKKMSKSLGNYVGITEPPLDMYGKLMSISDAMMRDYFVLCTDVPLEEIEELLQRASKGEVNPKDVKRRLAREIVTIYHGAKAAEEADVEWNRVHAAGELPTEVPEVAIGPEHAREGRIWICRLLVAAGLAKSNNEARRLIEQGGVELDGKRVQDASAEFDLAALEGRLLRVGARRFVRIRTG</sequence>
<reference evidence="14" key="1">
    <citation type="submission" date="2013-03" db="EMBL/GenBank/DDBJ databases">
        <title>Genome sequence of Chthonomonas calidirosea, the first sequenced genome from the Armatimonadetes phylum (formally candidate division OP10).</title>
        <authorList>
            <person name="Lee K.C.Y."/>
            <person name="Morgan X.C."/>
            <person name="Dunfield P.F."/>
            <person name="Tamas I."/>
            <person name="Houghton K.M."/>
            <person name="Vyssotski M."/>
            <person name="Ryan J.L.J."/>
            <person name="Lagutin K."/>
            <person name="McDonald I.R."/>
            <person name="Stott M.B."/>
        </authorList>
    </citation>
    <scope>NUCLEOTIDE SEQUENCE [LARGE SCALE GENOMIC DNA]</scope>
    <source>
        <strain evidence="14">DSM 23976 / ICMP 18418 / T49</strain>
    </source>
</reference>
<dbReference type="CDD" id="cd00805">
    <property type="entry name" value="TyrRS_core"/>
    <property type="match status" value="1"/>
</dbReference>
<keyword evidence="4 10" id="KW-0547">Nucleotide-binding</keyword>
<gene>
    <name evidence="10" type="primary">tyrS</name>
    <name evidence="13" type="ORF">CCALI_00947</name>
</gene>
<proteinExistence type="inferred from homology"/>
<dbReference type="InParanoid" id="S0EWQ2"/>
<dbReference type="PATRIC" id="fig|1303518.3.peg.958"/>
<dbReference type="Pfam" id="PF00579">
    <property type="entry name" value="tRNA-synt_1b"/>
    <property type="match status" value="1"/>
</dbReference>
<dbReference type="InterPro" id="IPR002942">
    <property type="entry name" value="S4_RNA-bd"/>
</dbReference>
<dbReference type="KEGG" id="ccz:CCALI_00947"/>
<accession>S0EWQ2</accession>
<keyword evidence="3 10" id="KW-0436">Ligase</keyword>
<evidence type="ECO:0000256" key="10">
    <source>
        <dbReference type="HAMAP-Rule" id="MF_02007"/>
    </source>
</evidence>
<keyword evidence="14" id="KW-1185">Reference proteome</keyword>
<dbReference type="PANTHER" id="PTHR11766">
    <property type="entry name" value="TYROSYL-TRNA SYNTHETASE"/>
    <property type="match status" value="1"/>
</dbReference>
<dbReference type="FunCoup" id="S0EWQ2">
    <property type="interactions" value="70"/>
</dbReference>
<evidence type="ECO:0000259" key="12">
    <source>
        <dbReference type="Pfam" id="PF01479"/>
    </source>
</evidence>
<keyword evidence="2 10" id="KW-0963">Cytoplasm</keyword>
<dbReference type="Gene3D" id="3.10.290.10">
    <property type="entry name" value="RNA-binding S4 domain"/>
    <property type="match status" value="1"/>
</dbReference>
<dbReference type="FunFam" id="1.10.240.10:FF:000006">
    <property type="entry name" value="Tyrosine--tRNA ligase"/>
    <property type="match status" value="1"/>
</dbReference>
<feature type="binding site" evidence="10">
    <location>
        <position position="270"/>
    </location>
    <ligand>
        <name>ATP</name>
        <dbReference type="ChEBI" id="CHEBI:30616"/>
    </ligand>
</feature>
<dbReference type="PRINTS" id="PR01040">
    <property type="entry name" value="TRNASYNTHTYR"/>
</dbReference>
<dbReference type="STRING" id="454171.CP488_00208"/>
<dbReference type="InterPro" id="IPR036986">
    <property type="entry name" value="S4_RNA-bd_sf"/>
</dbReference>
<organism evidence="13 14">
    <name type="scientific">Chthonomonas calidirosea (strain DSM 23976 / ICMP 18418 / T49)</name>
    <dbReference type="NCBI Taxonomy" id="1303518"/>
    <lineage>
        <taxon>Bacteria</taxon>
        <taxon>Bacillati</taxon>
        <taxon>Armatimonadota</taxon>
        <taxon>Chthonomonadia</taxon>
        <taxon>Chthonomonadales</taxon>
        <taxon>Chthonomonadaceae</taxon>
        <taxon>Chthonomonas</taxon>
    </lineage>
</organism>
<dbReference type="GO" id="GO:0003723">
    <property type="term" value="F:RNA binding"/>
    <property type="evidence" value="ECO:0007669"/>
    <property type="project" value="UniProtKB-KW"/>
</dbReference>
<evidence type="ECO:0000313" key="14">
    <source>
        <dbReference type="Proteomes" id="UP000014227"/>
    </source>
</evidence>
<evidence type="ECO:0000256" key="9">
    <source>
        <dbReference type="ARBA" id="ARBA00048248"/>
    </source>
</evidence>
<dbReference type="GO" id="GO:0006437">
    <property type="term" value="P:tyrosyl-tRNA aminoacylation"/>
    <property type="evidence" value="ECO:0007669"/>
    <property type="project" value="UniProtKB-UniRule"/>
</dbReference>
<dbReference type="HAMAP" id="MF_02007">
    <property type="entry name" value="Tyr_tRNA_synth_type2"/>
    <property type="match status" value="1"/>
</dbReference>
<dbReference type="InterPro" id="IPR002305">
    <property type="entry name" value="aa-tRNA-synth_Ic"/>
</dbReference>
<dbReference type="Proteomes" id="UP000014227">
    <property type="component" value="Chromosome I"/>
</dbReference>
<dbReference type="GO" id="GO:0005829">
    <property type="term" value="C:cytosol"/>
    <property type="evidence" value="ECO:0007669"/>
    <property type="project" value="TreeGrafter"/>
</dbReference>
<dbReference type="HOGENOM" id="CLU_024003_5_0_0"/>
<keyword evidence="6 11" id="KW-0694">RNA-binding</keyword>
<dbReference type="FunFam" id="3.40.50.620:FF:000061">
    <property type="entry name" value="Tyrosine--tRNA ligase"/>
    <property type="match status" value="1"/>
</dbReference>
<dbReference type="GO" id="GO:0005524">
    <property type="term" value="F:ATP binding"/>
    <property type="evidence" value="ECO:0007669"/>
    <property type="project" value="UniProtKB-UniRule"/>
</dbReference>
<evidence type="ECO:0000256" key="1">
    <source>
        <dbReference type="ARBA" id="ARBA00011738"/>
    </source>
</evidence>
<dbReference type="Gene3D" id="3.40.50.620">
    <property type="entry name" value="HUPs"/>
    <property type="match status" value="1"/>
</dbReference>
<evidence type="ECO:0000256" key="4">
    <source>
        <dbReference type="ARBA" id="ARBA00022741"/>
    </source>
</evidence>
<dbReference type="eggNOG" id="COG0162">
    <property type="taxonomic scope" value="Bacteria"/>
</dbReference>
<comment type="function">
    <text evidence="10">Catalyzes the attachment of tyrosine to tRNA(Tyr) in a two-step reaction: tyrosine is first activated by ATP to form Tyr-AMP and then transferred to the acceptor end of tRNA(Tyr).</text>
</comment>